<organism evidence="1 4">
    <name type="scientific">Streptococcus suis</name>
    <dbReference type="NCBI Taxonomy" id="1307"/>
    <lineage>
        <taxon>Bacteria</taxon>
        <taxon>Bacillati</taxon>
        <taxon>Bacillota</taxon>
        <taxon>Bacilli</taxon>
        <taxon>Lactobacillales</taxon>
        <taxon>Streptococcaceae</taxon>
        <taxon>Streptococcus</taxon>
    </lineage>
</organism>
<reference evidence="1" key="2">
    <citation type="submission" date="2023-07" db="EMBL/GenBank/DDBJ databases">
        <title>Characterization of virulence traits, antimicrobial resistance genes carried by mobile genetic elements and competence in Streptococcus suis strains isolated in France.</title>
        <authorList>
            <person name="Dechene-Tempier M."/>
            <person name="Marois-Crehan C."/>
            <person name="De Boisseson C."/>
            <person name="Lucas P."/>
            <person name="Bougeard S."/>
            <person name="Libante V."/>
            <person name="Payot S."/>
        </authorList>
    </citation>
    <scope>NUCLEOTIDE SEQUENCE</scope>
    <source>
        <strain evidence="1">1551</strain>
    </source>
</reference>
<evidence type="ECO:0000313" key="3">
    <source>
        <dbReference type="Proteomes" id="UP000516797"/>
    </source>
</evidence>
<name>A0AAJ2PI39_STRSU</name>
<dbReference type="RefSeq" id="WP_087013755.1">
    <property type="nucleotide sequence ID" value="NZ_BCDR01000005.1"/>
</dbReference>
<sequence>MVDILKSLADNDLAIPIIILGLVREARLWHKQVLEHKRNLQNKK</sequence>
<evidence type="ECO:0000313" key="4">
    <source>
        <dbReference type="Proteomes" id="UP001276229"/>
    </source>
</evidence>
<dbReference type="Proteomes" id="UP001276229">
    <property type="component" value="Unassembled WGS sequence"/>
</dbReference>
<dbReference type="EMBL" id="CP058741">
    <property type="protein sequence ID" value="QOE28648.1"/>
    <property type="molecule type" value="Genomic_DNA"/>
</dbReference>
<evidence type="ECO:0000313" key="2">
    <source>
        <dbReference type="EMBL" id="QOE28648.1"/>
    </source>
</evidence>
<evidence type="ECO:0000313" key="1">
    <source>
        <dbReference type="EMBL" id="MDW8645881.1"/>
    </source>
</evidence>
<reference evidence="2 3" key="1">
    <citation type="submission" date="2020-07" db="EMBL/GenBank/DDBJ databases">
        <title>Complete genome sequences of Streptococcus suis pig pathogenic strain 10, 13-00283-02 and 16085/3b.</title>
        <authorList>
            <person name="Bunk B."/>
            <person name="Jakobczak B."/>
            <person name="Florian V."/>
            <person name="Dittmar D."/>
            <person name="Maeder U."/>
            <person name="Jarek M."/>
            <person name="Baums C.G."/>
            <person name="Haeussler S."/>
            <person name="Voelker U."/>
            <person name="Michalik S."/>
        </authorList>
    </citation>
    <scope>NUCLEOTIDE SEQUENCE [LARGE SCALE GENOMIC DNA]</scope>
    <source>
        <strain evidence="2 3">13-00283-02</strain>
    </source>
</reference>
<proteinExistence type="predicted"/>
<gene>
    <name evidence="1" type="ORF">Q7V66_06940</name>
    <name evidence="2" type="ORF">SSU1300283_01331</name>
</gene>
<accession>A0AAJ2PI39</accession>
<dbReference type="EMBL" id="JAUTFL010000013">
    <property type="protein sequence ID" value="MDW8645881.1"/>
    <property type="molecule type" value="Genomic_DNA"/>
</dbReference>
<dbReference type="Proteomes" id="UP000516797">
    <property type="component" value="Chromosome"/>
</dbReference>
<protein>
    <submittedName>
        <fullName evidence="1">Uncharacterized protein</fullName>
    </submittedName>
</protein>
<dbReference type="AlphaFoldDB" id="A0AAJ2PI39"/>